<evidence type="ECO:0000313" key="3">
    <source>
        <dbReference type="Proteomes" id="UP000606498"/>
    </source>
</evidence>
<comment type="caution">
    <text evidence="2">The sequence shown here is derived from an EMBL/GenBank/DDBJ whole genome shotgun (WGS) entry which is preliminary data.</text>
</comment>
<keyword evidence="1" id="KW-0472">Membrane</keyword>
<sequence length="155" mass="17541">MDTSVILSYAFVYFVLFIAVPFVLVVFVMTCIKFFKTEETHDNEVVKLKSRFFDNKSLDFFKSLKSLTSGRYEVCSNVTLGSVVDIDSHAAESHVRLDYVLIDQNSSEIKMVISDFSDAESASSKSLLEKLNIRLIDMKRSNPLDAQHLQQVLAA</sequence>
<gene>
    <name evidence="2" type="ORF">GCM10011520_22540</name>
</gene>
<dbReference type="Proteomes" id="UP000606498">
    <property type="component" value="Unassembled WGS sequence"/>
</dbReference>
<dbReference type="RefSeq" id="WP_100143340.1">
    <property type="nucleotide sequence ID" value="NZ_BMKO01000005.1"/>
</dbReference>
<proteinExistence type="predicted"/>
<accession>A0ABQ1T4V4</accession>
<dbReference type="EMBL" id="BMKO01000005">
    <property type="protein sequence ID" value="GGE81515.1"/>
    <property type="molecule type" value="Genomic_DNA"/>
</dbReference>
<evidence type="ECO:0000313" key="2">
    <source>
        <dbReference type="EMBL" id="GGE81515.1"/>
    </source>
</evidence>
<keyword evidence="3" id="KW-1185">Reference proteome</keyword>
<reference evidence="3" key="1">
    <citation type="journal article" date="2019" name="Int. J. Syst. Evol. Microbiol.">
        <title>The Global Catalogue of Microorganisms (GCM) 10K type strain sequencing project: providing services to taxonomists for standard genome sequencing and annotation.</title>
        <authorList>
            <consortium name="The Broad Institute Genomics Platform"/>
            <consortium name="The Broad Institute Genome Sequencing Center for Infectious Disease"/>
            <person name="Wu L."/>
            <person name="Ma J."/>
        </authorList>
    </citation>
    <scope>NUCLEOTIDE SEQUENCE [LARGE SCALE GENOMIC DNA]</scope>
    <source>
        <strain evidence="3">CGMCC 1.16033</strain>
    </source>
</reference>
<keyword evidence="1" id="KW-1133">Transmembrane helix</keyword>
<feature type="transmembrane region" description="Helical" evidence="1">
    <location>
        <begin position="6"/>
        <end position="28"/>
    </location>
</feature>
<evidence type="ECO:0008006" key="4">
    <source>
        <dbReference type="Google" id="ProtNLM"/>
    </source>
</evidence>
<name>A0ABQ1T4V4_9GAMM</name>
<keyword evidence="1" id="KW-0812">Transmembrane</keyword>
<evidence type="ECO:0000256" key="1">
    <source>
        <dbReference type="SAM" id="Phobius"/>
    </source>
</evidence>
<protein>
    <recommendedName>
        <fullName evidence="4">DUF2726 domain-containing protein</fullName>
    </recommendedName>
</protein>
<organism evidence="2 3">
    <name type="scientific">Shewanella carassii</name>
    <dbReference type="NCBI Taxonomy" id="1987584"/>
    <lineage>
        <taxon>Bacteria</taxon>
        <taxon>Pseudomonadati</taxon>
        <taxon>Pseudomonadota</taxon>
        <taxon>Gammaproteobacteria</taxon>
        <taxon>Alteromonadales</taxon>
        <taxon>Shewanellaceae</taxon>
        <taxon>Shewanella</taxon>
    </lineage>
</organism>